<protein>
    <submittedName>
        <fullName evidence="1">Uncharacterized protein</fullName>
    </submittedName>
</protein>
<dbReference type="Proteomes" id="UP000770717">
    <property type="component" value="Unassembled WGS sequence"/>
</dbReference>
<reference evidence="1" key="1">
    <citation type="thesis" date="2020" institute="ProQuest LLC" country="789 East Eisenhower Parkway, Ann Arbor, MI, USA">
        <title>Comparative Genomics and Chromosome Evolution.</title>
        <authorList>
            <person name="Mudd A.B."/>
        </authorList>
    </citation>
    <scope>NUCLEOTIDE SEQUENCE</scope>
    <source>
        <strain evidence="1">HN-11 Male</strain>
        <tissue evidence="1">Kidney and liver</tissue>
    </source>
</reference>
<proteinExistence type="predicted"/>
<comment type="caution">
    <text evidence="1">The sequence shown here is derived from an EMBL/GenBank/DDBJ whole genome shotgun (WGS) entry which is preliminary data.</text>
</comment>
<dbReference type="EMBL" id="WNTK01000005">
    <property type="protein sequence ID" value="KAG9483524.1"/>
    <property type="molecule type" value="Genomic_DNA"/>
</dbReference>
<dbReference type="AlphaFoldDB" id="A0A8J6FBE3"/>
<organism evidence="1 2">
    <name type="scientific">Eleutherodactylus coqui</name>
    <name type="common">Puerto Rican coqui</name>
    <dbReference type="NCBI Taxonomy" id="57060"/>
    <lineage>
        <taxon>Eukaryota</taxon>
        <taxon>Metazoa</taxon>
        <taxon>Chordata</taxon>
        <taxon>Craniata</taxon>
        <taxon>Vertebrata</taxon>
        <taxon>Euteleostomi</taxon>
        <taxon>Amphibia</taxon>
        <taxon>Batrachia</taxon>
        <taxon>Anura</taxon>
        <taxon>Neobatrachia</taxon>
        <taxon>Hyloidea</taxon>
        <taxon>Eleutherodactylidae</taxon>
        <taxon>Eleutherodactylinae</taxon>
        <taxon>Eleutherodactylus</taxon>
        <taxon>Eleutherodactylus</taxon>
    </lineage>
</organism>
<evidence type="ECO:0000313" key="1">
    <source>
        <dbReference type="EMBL" id="KAG9483524.1"/>
    </source>
</evidence>
<accession>A0A8J6FBE3</accession>
<evidence type="ECO:0000313" key="2">
    <source>
        <dbReference type="Proteomes" id="UP000770717"/>
    </source>
</evidence>
<sequence length="84" mass="9999">MLCPSRNRPELAQENHLSDYSIRLRRLSINIRLDHIGDFSTRVLSNSHWERSRSFTWVIHMSNFSLRTIVQVNKIKITTCPTFR</sequence>
<gene>
    <name evidence="1" type="ORF">GDO78_009440</name>
</gene>
<keyword evidence="2" id="KW-1185">Reference proteome</keyword>
<name>A0A8J6FBE3_ELECQ</name>